<gene>
    <name evidence="1" type="ORF">OFUS_LOCUS8768</name>
</gene>
<dbReference type="AlphaFoldDB" id="A0A8S4NQ87"/>
<reference evidence="1" key="1">
    <citation type="submission" date="2022-03" db="EMBL/GenBank/DDBJ databases">
        <authorList>
            <person name="Martin C."/>
        </authorList>
    </citation>
    <scope>NUCLEOTIDE SEQUENCE</scope>
</reference>
<accession>A0A8S4NQ87</accession>
<name>A0A8S4NQ87_OWEFU</name>
<dbReference type="Proteomes" id="UP000749559">
    <property type="component" value="Unassembled WGS sequence"/>
</dbReference>
<dbReference type="EMBL" id="CAIIXF020000004">
    <property type="protein sequence ID" value="CAH1782306.1"/>
    <property type="molecule type" value="Genomic_DNA"/>
</dbReference>
<protein>
    <submittedName>
        <fullName evidence="1">Uncharacterized protein</fullName>
    </submittedName>
</protein>
<proteinExistence type="predicted"/>
<keyword evidence="2" id="KW-1185">Reference proteome</keyword>
<feature type="non-terminal residue" evidence="1">
    <location>
        <position position="221"/>
    </location>
</feature>
<evidence type="ECO:0000313" key="1">
    <source>
        <dbReference type="EMBL" id="CAH1782306.1"/>
    </source>
</evidence>
<organism evidence="1 2">
    <name type="scientific">Owenia fusiformis</name>
    <name type="common">Polychaete worm</name>
    <dbReference type="NCBI Taxonomy" id="6347"/>
    <lineage>
        <taxon>Eukaryota</taxon>
        <taxon>Metazoa</taxon>
        <taxon>Spiralia</taxon>
        <taxon>Lophotrochozoa</taxon>
        <taxon>Annelida</taxon>
        <taxon>Polychaeta</taxon>
        <taxon>Sedentaria</taxon>
        <taxon>Canalipalpata</taxon>
        <taxon>Sabellida</taxon>
        <taxon>Oweniida</taxon>
        <taxon>Oweniidae</taxon>
        <taxon>Owenia</taxon>
    </lineage>
</organism>
<feature type="non-terminal residue" evidence="1">
    <location>
        <position position="1"/>
    </location>
</feature>
<comment type="caution">
    <text evidence="1">The sequence shown here is derived from an EMBL/GenBank/DDBJ whole genome shotgun (WGS) entry which is preliminary data.</text>
</comment>
<evidence type="ECO:0000313" key="2">
    <source>
        <dbReference type="Proteomes" id="UP000749559"/>
    </source>
</evidence>
<sequence length="221" mass="24895">HKYTFCVPRWSYSTMMPQGTISVATLFILVIKVYEGYATYYPVPPPQSCSYWGSWIDVPGQCNPPPGCTKISKREIEDPVNKRSSPVRCTMTNYPCKVKRTCQRCGYYKRSGGTGGSCSRVEYKTVNRLMCCRTYPPPPPPPPPPPTTPPRPTCYWKPWGGYTKYGRCVEKGPSTQQCYKPGISTCYRIRQCHCTVPGYRGPGYCSGSSKEYKTKPCCLPP</sequence>